<keyword evidence="2 3" id="KW-0040">ANK repeat</keyword>
<evidence type="ECO:0000256" key="2">
    <source>
        <dbReference type="ARBA" id="ARBA00023043"/>
    </source>
</evidence>
<evidence type="ECO:0000256" key="1">
    <source>
        <dbReference type="ARBA" id="ARBA00022737"/>
    </source>
</evidence>
<evidence type="ECO:0000313" key="5">
    <source>
        <dbReference type="Proteomes" id="UP001416858"/>
    </source>
</evidence>
<reference evidence="4 5" key="1">
    <citation type="submission" date="2024-02" db="EMBL/GenBank/DDBJ databases">
        <title>Rhodopirellula caenicola NBRC 110016.</title>
        <authorList>
            <person name="Ichikawa N."/>
            <person name="Katano-Makiyama Y."/>
            <person name="Hidaka K."/>
        </authorList>
    </citation>
    <scope>NUCLEOTIDE SEQUENCE [LARGE SCALE GENOMIC DNA]</scope>
    <source>
        <strain evidence="4 5">NBRC 110016</strain>
    </source>
</reference>
<organism evidence="4 5">
    <name type="scientific">Novipirellula caenicola</name>
    <dbReference type="NCBI Taxonomy" id="1536901"/>
    <lineage>
        <taxon>Bacteria</taxon>
        <taxon>Pseudomonadati</taxon>
        <taxon>Planctomycetota</taxon>
        <taxon>Planctomycetia</taxon>
        <taxon>Pirellulales</taxon>
        <taxon>Pirellulaceae</taxon>
        <taxon>Novipirellula</taxon>
    </lineage>
</organism>
<gene>
    <name evidence="4" type="ORF">Rcae01_03462</name>
</gene>
<keyword evidence="5" id="KW-1185">Reference proteome</keyword>
<evidence type="ECO:0008006" key="6">
    <source>
        <dbReference type="Google" id="ProtNLM"/>
    </source>
</evidence>
<evidence type="ECO:0000256" key="3">
    <source>
        <dbReference type="PROSITE-ProRule" id="PRU00023"/>
    </source>
</evidence>
<dbReference type="EMBL" id="BAABRO010000007">
    <property type="protein sequence ID" value="GAA5508004.1"/>
    <property type="molecule type" value="Genomic_DNA"/>
</dbReference>
<feature type="repeat" description="ANK" evidence="3">
    <location>
        <begin position="74"/>
        <end position="106"/>
    </location>
</feature>
<evidence type="ECO:0000313" key="4">
    <source>
        <dbReference type="EMBL" id="GAA5508004.1"/>
    </source>
</evidence>
<dbReference type="Proteomes" id="UP001416858">
    <property type="component" value="Unassembled WGS sequence"/>
</dbReference>
<dbReference type="PANTHER" id="PTHR24189:SF50">
    <property type="entry name" value="ANKYRIN REPEAT AND SOCS BOX PROTEIN 2"/>
    <property type="match status" value="1"/>
</dbReference>
<dbReference type="InterPro" id="IPR050745">
    <property type="entry name" value="Multifunctional_regulatory"/>
</dbReference>
<dbReference type="Gene3D" id="1.25.40.20">
    <property type="entry name" value="Ankyrin repeat-containing domain"/>
    <property type="match status" value="1"/>
</dbReference>
<sequence>MTQESYKDGMEITQLLREGREDEAIAIMRDNSELLKFQTAAGHTLLSFSAKYNRLRFAKAILELGSNPNEASRSGSSPLSQACIAASKDFVKLLLEHGADPNLDRTLFSASRNKRNEGLAITKLLIEYGVDVNAVFLMFEDPNNRKTALDYCGDPKICDLLMSHGAKRAADL</sequence>
<name>A0ABP9VS68_9BACT</name>
<dbReference type="SUPFAM" id="SSF48403">
    <property type="entry name" value="Ankyrin repeat"/>
    <property type="match status" value="1"/>
</dbReference>
<dbReference type="PANTHER" id="PTHR24189">
    <property type="entry name" value="MYOTROPHIN"/>
    <property type="match status" value="1"/>
</dbReference>
<dbReference type="InterPro" id="IPR002110">
    <property type="entry name" value="Ankyrin_rpt"/>
</dbReference>
<dbReference type="InterPro" id="IPR036770">
    <property type="entry name" value="Ankyrin_rpt-contain_sf"/>
</dbReference>
<dbReference type="Pfam" id="PF12796">
    <property type="entry name" value="Ank_2"/>
    <property type="match status" value="1"/>
</dbReference>
<dbReference type="RefSeq" id="WP_345684836.1">
    <property type="nucleotide sequence ID" value="NZ_BAABRO010000007.1"/>
</dbReference>
<proteinExistence type="predicted"/>
<keyword evidence="1" id="KW-0677">Repeat</keyword>
<dbReference type="PROSITE" id="PS50297">
    <property type="entry name" value="ANK_REP_REGION"/>
    <property type="match status" value="1"/>
</dbReference>
<dbReference type="SMART" id="SM00248">
    <property type="entry name" value="ANK"/>
    <property type="match status" value="3"/>
</dbReference>
<protein>
    <recommendedName>
        <fullName evidence="6">Ankyrin repeats (3 copies)</fullName>
    </recommendedName>
</protein>
<comment type="caution">
    <text evidence="4">The sequence shown here is derived from an EMBL/GenBank/DDBJ whole genome shotgun (WGS) entry which is preliminary data.</text>
</comment>
<accession>A0ABP9VS68</accession>
<dbReference type="PROSITE" id="PS50088">
    <property type="entry name" value="ANK_REPEAT"/>
    <property type="match status" value="1"/>
</dbReference>